<accession>A0ABU7X389</accession>
<protein>
    <recommendedName>
        <fullName evidence="4">DUF222 domain-containing protein</fullName>
    </recommendedName>
</protein>
<evidence type="ECO:0000313" key="3">
    <source>
        <dbReference type="Proteomes" id="UP001348265"/>
    </source>
</evidence>
<keyword evidence="3" id="KW-1185">Reference proteome</keyword>
<dbReference type="Proteomes" id="UP001348265">
    <property type="component" value="Unassembled WGS sequence"/>
</dbReference>
<gene>
    <name evidence="2" type="ORF">RB636_32340</name>
</gene>
<name>A0ABU7X389_9ACTN</name>
<proteinExistence type="predicted"/>
<feature type="region of interest" description="Disordered" evidence="1">
    <location>
        <begin position="204"/>
        <end position="228"/>
    </location>
</feature>
<organism evidence="2 3">
    <name type="scientific">Streptomyces chrestomyceticus</name>
    <dbReference type="NCBI Taxonomy" id="68185"/>
    <lineage>
        <taxon>Bacteria</taxon>
        <taxon>Bacillati</taxon>
        <taxon>Actinomycetota</taxon>
        <taxon>Actinomycetes</taxon>
        <taxon>Kitasatosporales</taxon>
        <taxon>Streptomycetaceae</taxon>
        <taxon>Streptomyces</taxon>
    </lineage>
</organism>
<dbReference type="EMBL" id="JAVFKM010000022">
    <property type="protein sequence ID" value="MEF3117859.1"/>
    <property type="molecule type" value="Genomic_DNA"/>
</dbReference>
<evidence type="ECO:0008006" key="4">
    <source>
        <dbReference type="Google" id="ProtNLM"/>
    </source>
</evidence>
<reference evidence="2 3" key="1">
    <citation type="submission" date="2023-08" db="EMBL/GenBank/DDBJ databases">
        <authorList>
            <person name="Sharma P."/>
            <person name="Verma V."/>
            <person name="Mohan M.K."/>
            <person name="Dubey A.K."/>
        </authorList>
    </citation>
    <scope>NUCLEOTIDE SEQUENCE [LARGE SCALE GENOMIC DNA]</scope>
    <source>
        <strain evidence="2 3">ADP4</strain>
    </source>
</reference>
<comment type="caution">
    <text evidence="2">The sequence shown here is derived from an EMBL/GenBank/DDBJ whole genome shotgun (WGS) entry which is preliminary data.</text>
</comment>
<sequence>MTARPYAPPPEATPHRRLCLAADMEQYSRLETRAQSVMQADLVRALDEAAMLAGLDRAAWARQPQGDQELAILPEGTPEASILGPFVRHLTAQLAALNAHRPATIRMRLRLAVDIGIVEDAALGHAGPAPVAVARYLSAPQLKTALATAHSANLAVIISDQLYQDVVRLGNHDLDPSQYVRTHVRVKEFGNYGWMHLPGHSPDDEWSSVSIPAEPQSPPGEPDPGPVLLSQHVREGVTVGRDVIGDVTVGLPSHTPPADRCPR</sequence>
<evidence type="ECO:0000313" key="2">
    <source>
        <dbReference type="EMBL" id="MEF3117859.1"/>
    </source>
</evidence>
<evidence type="ECO:0000256" key="1">
    <source>
        <dbReference type="SAM" id="MobiDB-lite"/>
    </source>
</evidence>
<feature type="compositionally biased region" description="Pro residues" evidence="1">
    <location>
        <begin position="215"/>
        <end position="225"/>
    </location>
</feature>
<dbReference type="RefSeq" id="WP_331789135.1">
    <property type="nucleotide sequence ID" value="NZ_JAVFKM010000022.1"/>
</dbReference>